<evidence type="ECO:0000313" key="2">
    <source>
        <dbReference type="EMBL" id="BCA26144.1"/>
    </source>
</evidence>
<reference evidence="1 7" key="1">
    <citation type="submission" date="2019-12" db="EMBL/GenBank/DDBJ databases">
        <title>complete genome sequences of Pseudomonas otitidis str. WP8-S17-CRE-03 isolated from wastewater treatment plant effluent.</title>
        <authorList>
            <person name="Sekizuka T."/>
            <person name="Itokawa K."/>
            <person name="Yatsu K."/>
            <person name="Inamine Y."/>
            <person name="Kuroda M."/>
        </authorList>
    </citation>
    <scope>NUCLEOTIDE SEQUENCE [LARGE SCALE GENOMIC DNA]</scope>
    <source>
        <strain evidence="1 7">WP8-S17-CRE-03</strain>
    </source>
</reference>
<dbReference type="KEGG" id="poj:PtoMrB4_01210"/>
<dbReference type="EMBL" id="AP022642">
    <property type="protein sequence ID" value="BCA26144.1"/>
    <property type="molecule type" value="Genomic_DNA"/>
</dbReference>
<dbReference type="EMBL" id="AP022213">
    <property type="protein sequence ID" value="BBT14074.1"/>
    <property type="molecule type" value="Genomic_DNA"/>
</dbReference>
<evidence type="ECO:0000313" key="7">
    <source>
        <dbReference type="Proteomes" id="UP000515591"/>
    </source>
</evidence>
<evidence type="ECO:0000313" key="5">
    <source>
        <dbReference type="Proteomes" id="UP000461288"/>
    </source>
</evidence>
<accession>A0A679GJK5</accession>
<evidence type="ECO:0000313" key="6">
    <source>
        <dbReference type="Proteomes" id="UP000501237"/>
    </source>
</evidence>
<keyword evidence="8" id="KW-1185">Reference proteome</keyword>
<proteinExistence type="predicted"/>
<protein>
    <submittedName>
        <fullName evidence="2">Uncharacterized protein</fullName>
    </submittedName>
</protein>
<reference evidence="3 8" key="4">
    <citation type="submission" date="2023-10" db="EMBL/GenBank/DDBJ databases">
        <title>Pseudomonas otitidis isolated from a paediatric patient with cystic fibrosis in Chile.</title>
        <authorList>
            <person name="Amsteins-Romero L."/>
            <person name="Opazo-Capurro A."/>
            <person name="Matus-Kohler M."/>
            <person name="Gonzalez-Rocha G."/>
        </authorList>
    </citation>
    <scope>NUCLEOTIDE SEQUENCE [LARGE SCALE GENOMIC DNA]</scope>
    <source>
        <strain evidence="3 8">P-714</strain>
    </source>
</reference>
<dbReference type="EMBL" id="JAWJUL010000118">
    <property type="protein sequence ID" value="MDV3442460.1"/>
    <property type="molecule type" value="Genomic_DNA"/>
</dbReference>
<dbReference type="RefSeq" id="WP_044401429.1">
    <property type="nucleotide sequence ID" value="NZ_AP022213.1"/>
</dbReference>
<dbReference type="GeneID" id="57395329"/>
<evidence type="ECO:0000313" key="3">
    <source>
        <dbReference type="EMBL" id="MDV3442460.1"/>
    </source>
</evidence>
<dbReference type="Proteomes" id="UP000501237">
    <property type="component" value="Chromosome"/>
</dbReference>
<organism evidence="2 6">
    <name type="scientific">Metapseudomonas otitidis</name>
    <dbReference type="NCBI Taxonomy" id="319939"/>
    <lineage>
        <taxon>Bacteria</taxon>
        <taxon>Pseudomonadati</taxon>
        <taxon>Pseudomonadota</taxon>
        <taxon>Gammaproteobacteria</taxon>
        <taxon>Pseudomonadales</taxon>
        <taxon>Pseudomonadaceae</taxon>
        <taxon>Metapseudomonas</taxon>
    </lineage>
</organism>
<evidence type="ECO:0000313" key="1">
    <source>
        <dbReference type="EMBL" id="BBT14074.1"/>
    </source>
</evidence>
<name>A0A679GJK5_9GAMM</name>
<dbReference type="Proteomes" id="UP000515591">
    <property type="component" value="Chromosome"/>
</dbReference>
<sequence>MDRSEPPLVAINDPALACLLRDMLPAMGIVCEVVEDAADCSRAPLCRWLNDASLSDAIRLRLLLDEAIAVLERTRHAFKSRELGHLRRRLEEAREELSHPAPLV</sequence>
<evidence type="ECO:0000313" key="4">
    <source>
        <dbReference type="EMBL" id="MWK58698.1"/>
    </source>
</evidence>
<gene>
    <name evidence="4" type="ORF">GO594_22175</name>
    <name evidence="2" type="ORF">PtoMrB4_01210</name>
    <name evidence="3" type="ORF">R0G64_23920</name>
    <name evidence="1" type="ORF">WP8S17C03_01230</name>
</gene>
<reference evidence="2 6" key="3">
    <citation type="journal article" date="2020" name="Microbiol. Resour. Announc.">
        <title>Complete genome sequence of Pseudomonas otitidis strain MrB4, isolated from Lake Biwa in Japan.</title>
        <authorList>
            <person name="Miyazaki K."/>
            <person name="Hase E."/>
            <person name="Maruya T."/>
        </authorList>
    </citation>
    <scope>NUCLEOTIDE SEQUENCE [LARGE SCALE GENOMIC DNA]</scope>
    <source>
        <strain evidence="2 6">MrB4</strain>
    </source>
</reference>
<dbReference type="Proteomes" id="UP001273935">
    <property type="component" value="Unassembled WGS sequence"/>
</dbReference>
<reference evidence="4 5" key="2">
    <citation type="submission" date="2019-12" db="EMBL/GenBank/DDBJ databases">
        <title>Draft genome sequence of Pseudomonas otitidis recovered from a chicken carcass.</title>
        <authorList>
            <person name="Vieira T.R."/>
            <person name="Oliviera E.F.C."/>
            <person name="Silva N.M.V."/>
            <person name="Sambrano G.E."/>
            <person name="Cibulski S.P."/>
            <person name="Cardoso M.R.I."/>
        </authorList>
    </citation>
    <scope>NUCLEOTIDE SEQUENCE [LARGE SCALE GENOMIC DNA]</scope>
    <source>
        <strain evidence="4 5">25_K</strain>
    </source>
</reference>
<evidence type="ECO:0000313" key="8">
    <source>
        <dbReference type="Proteomes" id="UP001273935"/>
    </source>
</evidence>
<dbReference type="EMBL" id="WTFN01000067">
    <property type="protein sequence ID" value="MWK58698.1"/>
    <property type="molecule type" value="Genomic_DNA"/>
</dbReference>
<dbReference type="Proteomes" id="UP000461288">
    <property type="component" value="Unassembled WGS sequence"/>
</dbReference>
<dbReference type="AlphaFoldDB" id="A0A679GJK5"/>